<evidence type="ECO:0000313" key="3">
    <source>
        <dbReference type="Proteomes" id="UP000602198"/>
    </source>
</evidence>
<evidence type="ECO:0000256" key="1">
    <source>
        <dbReference type="SAM" id="MobiDB-lite"/>
    </source>
</evidence>
<protein>
    <submittedName>
        <fullName evidence="2">Uncharacterized protein</fullName>
    </submittedName>
</protein>
<dbReference type="EMBL" id="JAERRJ010000002">
    <property type="protein sequence ID" value="MBL1074227.1"/>
    <property type="molecule type" value="Genomic_DNA"/>
</dbReference>
<sequence>MTTEQQVRQKISEFESTLAAHRVDGLDLPRVFDLDATARRALQTSQDPDDDQLVRADTHGFLHLRYTVHLSPLAVEMFTTAADAISSSLRDVVVEIPELAIISLPLVAFIMSESGSIKAVAAASETGALALEGVFPSPFALPLPEGPGFWPDDHPQPHSDPGGNNTGTGTDDPWHLDDGGSGRKGPGDIWDGDDV</sequence>
<proteinExistence type="predicted"/>
<feature type="compositionally biased region" description="Basic and acidic residues" evidence="1">
    <location>
        <begin position="172"/>
        <end position="181"/>
    </location>
</feature>
<gene>
    <name evidence="2" type="ORF">JK358_07440</name>
</gene>
<dbReference type="RefSeq" id="WP_201945043.1">
    <property type="nucleotide sequence ID" value="NZ_JAERRJ010000002.1"/>
</dbReference>
<reference evidence="2 3" key="1">
    <citation type="submission" date="2021-01" db="EMBL/GenBank/DDBJ databases">
        <title>WGS of actinomycetes isolated from Thailand.</title>
        <authorList>
            <person name="Thawai C."/>
        </authorList>
    </citation>
    <scope>NUCLEOTIDE SEQUENCE [LARGE SCALE GENOMIC DNA]</scope>
    <source>
        <strain evidence="2 3">LPG 2</strain>
    </source>
</reference>
<feature type="compositionally biased region" description="Low complexity" evidence="1">
    <location>
        <begin position="160"/>
        <end position="171"/>
    </location>
</feature>
<dbReference type="Proteomes" id="UP000602198">
    <property type="component" value="Unassembled WGS sequence"/>
</dbReference>
<name>A0ABS1M0N6_9NOCA</name>
<comment type="caution">
    <text evidence="2">The sequence shown here is derived from an EMBL/GenBank/DDBJ whole genome shotgun (WGS) entry which is preliminary data.</text>
</comment>
<feature type="region of interest" description="Disordered" evidence="1">
    <location>
        <begin position="145"/>
        <end position="195"/>
    </location>
</feature>
<evidence type="ECO:0000313" key="2">
    <source>
        <dbReference type="EMBL" id="MBL1074227.1"/>
    </source>
</evidence>
<organism evidence="2 3">
    <name type="scientific">Nocardia acididurans</name>
    <dbReference type="NCBI Taxonomy" id="2802282"/>
    <lineage>
        <taxon>Bacteria</taxon>
        <taxon>Bacillati</taxon>
        <taxon>Actinomycetota</taxon>
        <taxon>Actinomycetes</taxon>
        <taxon>Mycobacteriales</taxon>
        <taxon>Nocardiaceae</taxon>
        <taxon>Nocardia</taxon>
    </lineage>
</organism>
<keyword evidence="3" id="KW-1185">Reference proteome</keyword>
<accession>A0ABS1M0N6</accession>